<evidence type="ECO:0000313" key="1">
    <source>
        <dbReference type="EMBL" id="KAJ2768999.1"/>
    </source>
</evidence>
<dbReference type="Proteomes" id="UP001140234">
    <property type="component" value="Unassembled WGS sequence"/>
</dbReference>
<organism evidence="1 2">
    <name type="scientific">Coemansia nantahalensis</name>
    <dbReference type="NCBI Taxonomy" id="2789366"/>
    <lineage>
        <taxon>Eukaryota</taxon>
        <taxon>Fungi</taxon>
        <taxon>Fungi incertae sedis</taxon>
        <taxon>Zoopagomycota</taxon>
        <taxon>Kickxellomycotina</taxon>
        <taxon>Kickxellomycetes</taxon>
        <taxon>Kickxellales</taxon>
        <taxon>Kickxellaceae</taxon>
        <taxon>Coemansia</taxon>
    </lineage>
</organism>
<dbReference type="EC" id="3.1.3.41" evidence="1"/>
<keyword evidence="2" id="KW-1185">Reference proteome</keyword>
<accession>A0ACC1JX21</accession>
<gene>
    <name evidence="1" type="primary">PRI2</name>
    <name evidence="1" type="ORF">IWQ57_003296</name>
</gene>
<proteinExistence type="predicted"/>
<dbReference type="EMBL" id="JANBUJ010001037">
    <property type="protein sequence ID" value="KAJ2768999.1"/>
    <property type="molecule type" value="Genomic_DNA"/>
</dbReference>
<name>A0ACC1JX21_9FUNG</name>
<protein>
    <submittedName>
        <fullName evidence="1">DNA primase subunit pri2</fullName>
        <ecNumber evidence="1">3.1.3.41</ecNumber>
    </submittedName>
</protein>
<sequence>MFSQHAVKREDAAPELVRHSRYPTRLSVYTDAPELEVSIEEFETFALDRLQVLRAIEDAQLRAKGEDDQRRRVGEALDRHLPLHTNRSRLPARQLMAERRKDHVSHFILRLAFSRTEELRSWFLRYECALLKHRFREADAAERQELLAAARLQLAHIPAAERKAMLGPGADFYGAQEALFEVDFERVLDLVARSQVVLRAGKAYVPQTEVAALLAHEFRQRLARALAVCAKALPQLGEDERLVPVLHNLSNQTARREYRSATAAGAVSADSVDSLADGFPLCMQHLHAQLAADRHLRHGGRMQLGLFLKGLGLDMQEALAYWRRAFGAMTDDQFAKGYAYNIRHNYGAEGRRADYAPYSCHRIITTNPPGPGDHHGCPFRHFAPERLRAALHRDRLPDADVREIAALAAAGHYQVACTRHLEARLLRRPGDAQPAAVTSPNQFFDLCSGAAPAAAADSR</sequence>
<keyword evidence="1" id="KW-0378">Hydrolase</keyword>
<reference evidence="1" key="1">
    <citation type="submission" date="2022-07" db="EMBL/GenBank/DDBJ databases">
        <title>Phylogenomic reconstructions and comparative analyses of Kickxellomycotina fungi.</title>
        <authorList>
            <person name="Reynolds N.K."/>
            <person name="Stajich J.E."/>
            <person name="Barry K."/>
            <person name="Grigoriev I.V."/>
            <person name="Crous P."/>
            <person name="Smith M.E."/>
        </authorList>
    </citation>
    <scope>NUCLEOTIDE SEQUENCE</scope>
    <source>
        <strain evidence="1">CBS 109366</strain>
    </source>
</reference>
<comment type="caution">
    <text evidence="1">The sequence shown here is derived from an EMBL/GenBank/DDBJ whole genome shotgun (WGS) entry which is preliminary data.</text>
</comment>
<evidence type="ECO:0000313" key="2">
    <source>
        <dbReference type="Proteomes" id="UP001140234"/>
    </source>
</evidence>